<evidence type="ECO:0000313" key="3">
    <source>
        <dbReference type="Proteomes" id="UP000178710"/>
    </source>
</evidence>
<gene>
    <name evidence="2" type="ORF">A3C12_03235</name>
</gene>
<proteinExistence type="predicted"/>
<organism evidence="2 3">
    <name type="scientific">Candidatus Sungbacteria bacterium RIFCSPHIGHO2_02_FULL_49_20</name>
    <dbReference type="NCBI Taxonomy" id="1802272"/>
    <lineage>
        <taxon>Bacteria</taxon>
        <taxon>Candidatus Sungiibacteriota</taxon>
    </lineage>
</organism>
<dbReference type="InterPro" id="IPR014717">
    <property type="entry name" value="Transl_elong_EF1B/ribsomal_bS6"/>
</dbReference>
<evidence type="ECO:0000313" key="2">
    <source>
        <dbReference type="EMBL" id="OHA01708.1"/>
    </source>
</evidence>
<dbReference type="Gene3D" id="3.30.70.60">
    <property type="match status" value="1"/>
</dbReference>
<evidence type="ECO:0008006" key="4">
    <source>
        <dbReference type="Google" id="ProtNLM"/>
    </source>
</evidence>
<name>A0A1G2KQL0_9BACT</name>
<reference evidence="2 3" key="1">
    <citation type="journal article" date="2016" name="Nat. Commun.">
        <title>Thousands of microbial genomes shed light on interconnected biogeochemical processes in an aquifer system.</title>
        <authorList>
            <person name="Anantharaman K."/>
            <person name="Brown C.T."/>
            <person name="Hug L.A."/>
            <person name="Sharon I."/>
            <person name="Castelle C.J."/>
            <person name="Probst A.J."/>
            <person name="Thomas B.C."/>
            <person name="Singh A."/>
            <person name="Wilkins M.J."/>
            <person name="Karaoz U."/>
            <person name="Brodie E.L."/>
            <person name="Williams K.H."/>
            <person name="Hubbard S.S."/>
            <person name="Banfield J.F."/>
        </authorList>
    </citation>
    <scope>NUCLEOTIDE SEQUENCE [LARGE SCALE GENOMIC DNA]</scope>
</reference>
<dbReference type="EMBL" id="MHQK01000020">
    <property type="protein sequence ID" value="OHA01708.1"/>
    <property type="molecule type" value="Genomic_DNA"/>
</dbReference>
<dbReference type="GO" id="GO:0043107">
    <property type="term" value="P:type IV pilus-dependent motility"/>
    <property type="evidence" value="ECO:0007669"/>
    <property type="project" value="InterPro"/>
</dbReference>
<evidence type="ECO:0000256" key="1">
    <source>
        <dbReference type="SAM" id="MobiDB-lite"/>
    </source>
</evidence>
<protein>
    <recommendedName>
        <fullName evidence="4">Pilus assembly protein PilO</fullName>
    </recommendedName>
</protein>
<accession>A0A1G2KQL0</accession>
<dbReference type="GO" id="GO:0043683">
    <property type="term" value="P:type IV pilus assembly"/>
    <property type="evidence" value="ECO:0007669"/>
    <property type="project" value="InterPro"/>
</dbReference>
<sequence length="195" mass="21223">MPRILLTLILFLTAIAGAIFYVLPQSNIYMAMRSDTGALDRISKELDGAGETRDLLRNKIASVSKADLERVELALPKGSGREGLIRAIDYYGAVNGVLVKSIALAEQEGDEAARSGVRDLSVPRPGGAPEAAVGKSRKEMTINLEGVGNYDSMKRFLDALEKHIRIIDVESVMFSAMQSPAEAVKFSIKAKTYYQ</sequence>
<feature type="region of interest" description="Disordered" evidence="1">
    <location>
        <begin position="114"/>
        <end position="135"/>
    </location>
</feature>
<dbReference type="Proteomes" id="UP000178710">
    <property type="component" value="Unassembled WGS sequence"/>
</dbReference>
<dbReference type="AlphaFoldDB" id="A0A1G2KQL0"/>
<comment type="caution">
    <text evidence="2">The sequence shown here is derived from an EMBL/GenBank/DDBJ whole genome shotgun (WGS) entry which is preliminary data.</text>
</comment>